<dbReference type="AlphaFoldDB" id="X1CSS5"/>
<name>X1CSS5_9ZZZZ</name>
<dbReference type="InterPro" id="IPR036705">
    <property type="entry name" value="Ribosyl_crysJ1_sf"/>
</dbReference>
<sequence length="282" mass="32051">PLELRPVKTIQRRYGEIDYYPKKINLNYVNDDEMYEIIALISLEKYGIDLTARDIALEWVNLLKYDKAVFTAEKVALNNIRAGIFPPKSGTHANPYFDFIGAQMRADIWGQIAPGCPEIARYYSIKDGSISHAWIGIEGEVFVALLISNAFFENNLRKNIDQALTFLPNEHVSLYTQTVKKAINLYELNPDDFRKAREILINEYWRKIKEDLINREPTSESKRALILKGMESKVHVLPNIGIIILSLLYGAQDKEDPLGRSICVAAMMGYDTDCNCGNIGAI</sequence>
<dbReference type="InterPro" id="IPR005502">
    <property type="entry name" value="Ribosyl_crysJ1"/>
</dbReference>
<organism evidence="1">
    <name type="scientific">marine sediment metagenome</name>
    <dbReference type="NCBI Taxonomy" id="412755"/>
    <lineage>
        <taxon>unclassified sequences</taxon>
        <taxon>metagenomes</taxon>
        <taxon>ecological metagenomes</taxon>
    </lineage>
</organism>
<reference evidence="1" key="1">
    <citation type="journal article" date="2014" name="Front. Microbiol.">
        <title>High frequency of phylogenetically diverse reductive dehalogenase-homologous genes in deep subseafloor sedimentary metagenomes.</title>
        <authorList>
            <person name="Kawai M."/>
            <person name="Futagami T."/>
            <person name="Toyoda A."/>
            <person name="Takaki Y."/>
            <person name="Nishi S."/>
            <person name="Hori S."/>
            <person name="Arai W."/>
            <person name="Tsubouchi T."/>
            <person name="Morono Y."/>
            <person name="Uchiyama I."/>
            <person name="Ito T."/>
            <person name="Fujiyama A."/>
            <person name="Inagaki F."/>
            <person name="Takami H."/>
        </authorList>
    </citation>
    <scope>NUCLEOTIDE SEQUENCE</scope>
    <source>
        <strain evidence="1">Expedition CK06-06</strain>
    </source>
</reference>
<protein>
    <recommendedName>
        <fullName evidence="2">ADP-ribosylglycohydrolase family protein</fullName>
    </recommendedName>
</protein>
<dbReference type="SUPFAM" id="SSF101478">
    <property type="entry name" value="ADP-ribosylglycohydrolase"/>
    <property type="match status" value="1"/>
</dbReference>
<dbReference type="Gene3D" id="1.10.4080.10">
    <property type="entry name" value="ADP-ribosylation/Crystallin J1"/>
    <property type="match status" value="1"/>
</dbReference>
<proteinExistence type="predicted"/>
<dbReference type="EMBL" id="BART01025041">
    <property type="protein sequence ID" value="GAG96002.1"/>
    <property type="molecule type" value="Genomic_DNA"/>
</dbReference>
<gene>
    <name evidence="1" type="ORF">S01H4_45040</name>
</gene>
<evidence type="ECO:0008006" key="2">
    <source>
        <dbReference type="Google" id="ProtNLM"/>
    </source>
</evidence>
<dbReference type="Pfam" id="PF03747">
    <property type="entry name" value="ADP_ribosyl_GH"/>
    <property type="match status" value="1"/>
</dbReference>
<comment type="caution">
    <text evidence="1">The sequence shown here is derived from an EMBL/GenBank/DDBJ whole genome shotgun (WGS) entry which is preliminary data.</text>
</comment>
<feature type="non-terminal residue" evidence="1">
    <location>
        <position position="282"/>
    </location>
</feature>
<feature type="non-terminal residue" evidence="1">
    <location>
        <position position="1"/>
    </location>
</feature>
<evidence type="ECO:0000313" key="1">
    <source>
        <dbReference type="EMBL" id="GAG96002.1"/>
    </source>
</evidence>
<accession>X1CSS5</accession>